<keyword evidence="4" id="KW-1185">Reference proteome</keyword>
<feature type="signal peptide" evidence="1">
    <location>
        <begin position="1"/>
        <end position="22"/>
    </location>
</feature>
<dbReference type="PANTHER" id="PTHR24148">
    <property type="entry name" value="ANKYRIN REPEAT DOMAIN-CONTAINING PROTEIN 39 HOMOLOG-RELATED"/>
    <property type="match status" value="1"/>
</dbReference>
<name>A0AA39V200_9LECA</name>
<dbReference type="InterPro" id="IPR010730">
    <property type="entry name" value="HET"/>
</dbReference>
<proteinExistence type="predicted"/>
<organism evidence="3 4">
    <name type="scientific">Cladonia borealis</name>
    <dbReference type="NCBI Taxonomy" id="184061"/>
    <lineage>
        <taxon>Eukaryota</taxon>
        <taxon>Fungi</taxon>
        <taxon>Dikarya</taxon>
        <taxon>Ascomycota</taxon>
        <taxon>Pezizomycotina</taxon>
        <taxon>Lecanoromycetes</taxon>
        <taxon>OSLEUM clade</taxon>
        <taxon>Lecanoromycetidae</taxon>
        <taxon>Lecanorales</taxon>
        <taxon>Lecanorineae</taxon>
        <taxon>Cladoniaceae</taxon>
        <taxon>Cladonia</taxon>
    </lineage>
</organism>
<protein>
    <recommendedName>
        <fullName evidence="2">Heterokaryon incompatibility domain-containing protein</fullName>
    </recommendedName>
</protein>
<dbReference type="Pfam" id="PF06985">
    <property type="entry name" value="HET"/>
    <property type="match status" value="1"/>
</dbReference>
<dbReference type="Proteomes" id="UP001166286">
    <property type="component" value="Unassembled WGS sequence"/>
</dbReference>
<feature type="domain" description="Heterokaryon incompatibility" evidence="2">
    <location>
        <begin position="207"/>
        <end position="357"/>
    </location>
</feature>
<dbReference type="EMBL" id="JAFEKC020000009">
    <property type="protein sequence ID" value="KAK0512727.1"/>
    <property type="molecule type" value="Genomic_DNA"/>
</dbReference>
<evidence type="ECO:0000313" key="4">
    <source>
        <dbReference type="Proteomes" id="UP001166286"/>
    </source>
</evidence>
<reference evidence="3" key="1">
    <citation type="submission" date="2023-03" db="EMBL/GenBank/DDBJ databases">
        <title>Complete genome of Cladonia borealis.</title>
        <authorList>
            <person name="Park H."/>
        </authorList>
    </citation>
    <scope>NUCLEOTIDE SEQUENCE</scope>
    <source>
        <strain evidence="3">ANT050790</strain>
    </source>
</reference>
<gene>
    <name evidence="3" type="ORF">JMJ35_004744</name>
</gene>
<evidence type="ECO:0000259" key="2">
    <source>
        <dbReference type="Pfam" id="PF06985"/>
    </source>
</evidence>
<accession>A0AA39V200</accession>
<feature type="chain" id="PRO_5041205279" description="Heterokaryon incompatibility domain-containing protein" evidence="1">
    <location>
        <begin position="23"/>
        <end position="735"/>
    </location>
</feature>
<evidence type="ECO:0000256" key="1">
    <source>
        <dbReference type="SAM" id="SignalP"/>
    </source>
</evidence>
<dbReference type="PANTHER" id="PTHR24148:SF64">
    <property type="entry name" value="HETEROKARYON INCOMPATIBILITY DOMAIN-CONTAINING PROTEIN"/>
    <property type="match status" value="1"/>
</dbReference>
<dbReference type="Pfam" id="PF26639">
    <property type="entry name" value="Het-6_barrel"/>
    <property type="match status" value="1"/>
</dbReference>
<evidence type="ECO:0000313" key="3">
    <source>
        <dbReference type="EMBL" id="KAK0512727.1"/>
    </source>
</evidence>
<keyword evidence="1" id="KW-0732">Signal</keyword>
<comment type="caution">
    <text evidence="3">The sequence shown here is derived from an EMBL/GenBank/DDBJ whole genome shotgun (WGS) entry which is preliminary data.</text>
</comment>
<dbReference type="AlphaFoldDB" id="A0AA39V200"/>
<dbReference type="InterPro" id="IPR052895">
    <property type="entry name" value="HetReg/Transcr_Mod"/>
</dbReference>
<sequence length="735" mass="82834">MHLPSGLTPLVAFLALLAKATAQDSAPFELASHVIEPTNNALNGLSLTAFSYHPGGFFYATLAQPTEGNPALVSVLTGPTGNQTLETSSIEGFTPAYIAIGAGSTNAPAAYDSVQFVPDQETTFGFQFVSDDVGDILTWNGVAGDWYSAAWEDSIAYSCHADDLAEYNYRSIRPKSYIRILVLEPGHGGELLRCSLEDIDLDSHPQFNALSYCWGDITDTRIICCDGCSMIITRNLYDALLRLRKPDITLRIWVDALCIDQKDKSEKRQQIQIMRCIYQQSENCFAWLGPHTQLDVLAFKLLDIIYDCLESHPSDRDAKVLVPGQILAKYSTTPGEWDALLRLFARPWFERVWTLEEIVLPRQALIISGKFSFNAHHFFEIVNVIHSTELEAQMIGLEGGYLQSLKVSALRRELHEHSSEIDLLDTLRNARDRDAFDSRDKVIGVLGICRTEPNWASKLGYHQSPQEIYISVATHILTSSDPFRLFSACCPALECSEVADHLPSWVSDWSNRVATAPCIQEFERVRSYNAGGSNPPSIYLSQSVNESPFHSIRGKNISSLKSFVDRHSDASKQDYKTTYHPERSTYEKFGDWYFHIALGWVFECLDNEDTSRPSMTIEQFFLATCWSMTTASCGRKQFWETIACTLTNVRRNEALRFQSQLMEYAKQHRQHDSAKQIGWVPIETQQGDMICAFEGARLPYVLRRTADGDAHTIIGHCFIHGFMFGEILLEEIILR</sequence>